<sequence length="152" mass="17103">MPKLKIFPREPSFDGKFRLRCVSAPIPLPKNASIPKNYFKTFTDMRSRRSSSSASSAQPPFMISAFGTDLGSIESIPSFRRNFYIKEEVNSSYNCLTKFSCILALFVALIIVCLSALALKDILLQQFVSQKEEEKLKIKNILQPNNTGNTTI</sequence>
<dbReference type="Proteomes" id="UP000580250">
    <property type="component" value="Unassembled WGS sequence"/>
</dbReference>
<evidence type="ECO:0000256" key="1">
    <source>
        <dbReference type="SAM" id="Phobius"/>
    </source>
</evidence>
<evidence type="ECO:0000313" key="3">
    <source>
        <dbReference type="Proteomes" id="UP000580250"/>
    </source>
</evidence>
<keyword evidence="1" id="KW-0812">Transmembrane</keyword>
<reference evidence="2 3" key="1">
    <citation type="submission" date="2020-08" db="EMBL/GenBank/DDBJ databases">
        <authorList>
            <person name="Koutsovoulos G."/>
            <person name="Danchin GJ E."/>
        </authorList>
    </citation>
    <scope>NUCLEOTIDE SEQUENCE [LARGE SCALE GENOMIC DNA]</scope>
</reference>
<dbReference type="AlphaFoldDB" id="A0A6V7U0J1"/>
<dbReference type="OrthoDB" id="5898182at2759"/>
<accession>A0A6V7U0J1</accession>
<proteinExistence type="predicted"/>
<keyword evidence="1" id="KW-1133">Transmembrane helix</keyword>
<comment type="caution">
    <text evidence="2">The sequence shown here is derived from an EMBL/GenBank/DDBJ whole genome shotgun (WGS) entry which is preliminary data.</text>
</comment>
<feature type="transmembrane region" description="Helical" evidence="1">
    <location>
        <begin position="99"/>
        <end position="119"/>
    </location>
</feature>
<organism evidence="2 3">
    <name type="scientific">Meloidogyne enterolobii</name>
    <name type="common">Root-knot nematode worm</name>
    <name type="synonym">Meloidogyne mayaguensis</name>
    <dbReference type="NCBI Taxonomy" id="390850"/>
    <lineage>
        <taxon>Eukaryota</taxon>
        <taxon>Metazoa</taxon>
        <taxon>Ecdysozoa</taxon>
        <taxon>Nematoda</taxon>
        <taxon>Chromadorea</taxon>
        <taxon>Rhabditida</taxon>
        <taxon>Tylenchina</taxon>
        <taxon>Tylenchomorpha</taxon>
        <taxon>Tylenchoidea</taxon>
        <taxon>Meloidogynidae</taxon>
        <taxon>Meloidogyninae</taxon>
        <taxon>Meloidogyne</taxon>
    </lineage>
</organism>
<keyword evidence="1" id="KW-0472">Membrane</keyword>
<protein>
    <submittedName>
        <fullName evidence="2">Uncharacterized protein</fullName>
    </submittedName>
</protein>
<dbReference type="EMBL" id="CAJEWN010000027">
    <property type="protein sequence ID" value="CAD2141423.1"/>
    <property type="molecule type" value="Genomic_DNA"/>
</dbReference>
<name>A0A6V7U0J1_MELEN</name>
<gene>
    <name evidence="2" type="ORF">MENT_LOCUS6849</name>
</gene>
<evidence type="ECO:0000313" key="2">
    <source>
        <dbReference type="EMBL" id="CAD2141423.1"/>
    </source>
</evidence>